<dbReference type="Pfam" id="PF02190">
    <property type="entry name" value="LON_substr_bdg"/>
    <property type="match status" value="1"/>
</dbReference>
<dbReference type="EC" id="3.4.21.53" evidence="9 10"/>
<dbReference type="EMBL" id="JAUJWV010000001">
    <property type="protein sequence ID" value="MDN7240327.1"/>
    <property type="molecule type" value="Genomic_DNA"/>
</dbReference>
<dbReference type="InterPro" id="IPR027065">
    <property type="entry name" value="Lon_Prtase"/>
</dbReference>
<evidence type="ECO:0000256" key="8">
    <source>
        <dbReference type="ARBA" id="ARBA00023016"/>
    </source>
</evidence>
<evidence type="ECO:0000256" key="4">
    <source>
        <dbReference type="ARBA" id="ARBA00022741"/>
    </source>
</evidence>
<dbReference type="Gene3D" id="3.40.50.300">
    <property type="entry name" value="P-loop containing nucleotide triphosphate hydrolases"/>
    <property type="match status" value="1"/>
</dbReference>
<name>A0ABT8MXF7_9BACL</name>
<organism evidence="15 16">
    <name type="scientific">Planococcus shixiaomingii</name>
    <dbReference type="NCBI Taxonomy" id="3058393"/>
    <lineage>
        <taxon>Bacteria</taxon>
        <taxon>Bacillati</taxon>
        <taxon>Bacillota</taxon>
        <taxon>Bacilli</taxon>
        <taxon>Bacillales</taxon>
        <taxon>Caryophanaceae</taxon>
        <taxon>Planococcus</taxon>
    </lineage>
</organism>
<dbReference type="InterPro" id="IPR003593">
    <property type="entry name" value="AAA+_ATPase"/>
</dbReference>
<evidence type="ECO:0000313" key="15">
    <source>
        <dbReference type="EMBL" id="MDN7240327.1"/>
    </source>
</evidence>
<accession>A0ABT8MXF7</accession>
<dbReference type="Gene3D" id="1.20.5.5270">
    <property type="match status" value="1"/>
</dbReference>
<reference evidence="15 16" key="1">
    <citation type="submission" date="2023-06" db="EMBL/GenBank/DDBJ databases">
        <title>Novel species in genus Planococcus.</title>
        <authorList>
            <person name="Ning S."/>
        </authorList>
    </citation>
    <scope>NUCLEOTIDE SEQUENCE [LARGE SCALE GENOMIC DNA]</scope>
    <source>
        <strain evidence="15 16">N028</strain>
    </source>
</reference>
<comment type="similarity">
    <text evidence="9 10 11 12">Belongs to the peptidase S16 family.</text>
</comment>
<dbReference type="SUPFAM" id="SSF88697">
    <property type="entry name" value="PUA domain-like"/>
    <property type="match status" value="1"/>
</dbReference>
<keyword evidence="16" id="KW-1185">Reference proteome</keyword>
<proteinExistence type="evidence at transcript level"/>
<keyword evidence="7 9" id="KW-0067">ATP-binding</keyword>
<dbReference type="PROSITE" id="PS01046">
    <property type="entry name" value="LON_SER"/>
    <property type="match status" value="1"/>
</dbReference>
<dbReference type="InterPro" id="IPR003959">
    <property type="entry name" value="ATPase_AAA_core"/>
</dbReference>
<evidence type="ECO:0000256" key="5">
    <source>
        <dbReference type="ARBA" id="ARBA00022801"/>
    </source>
</evidence>
<evidence type="ECO:0000259" key="13">
    <source>
        <dbReference type="PROSITE" id="PS51786"/>
    </source>
</evidence>
<dbReference type="InterPro" id="IPR046336">
    <property type="entry name" value="Lon_prtase_N_sf"/>
</dbReference>
<dbReference type="Gene3D" id="2.30.130.40">
    <property type="entry name" value="LON domain-like"/>
    <property type="match status" value="1"/>
</dbReference>
<evidence type="ECO:0000256" key="6">
    <source>
        <dbReference type="ARBA" id="ARBA00022825"/>
    </source>
</evidence>
<comment type="induction">
    <text evidence="9">By heat shock.</text>
</comment>
<sequence>MAKRKVTKRVPLLPLRGLLVFPTMVLHIDVGRERSVAALEHALLEDNIVFLATQKEMSTEEPGKNDIQKVGTLAYVKQMLKLPNGTIRVLVEGLERGQWKNYDEEENYSVVEVTSYPDESERDAEQDALMRLLLEHFEKYAKASKKVTTETYNTVADIEEPGRLADMVASHLPLKLAGKQEILETFDVSQRLEMLIARLHSEQEVVDLEKRINQRVKKAMEQTQKEFYLREQMKAIQTELGDKDGKSGEIVDLKKRIEEAGMPESTEKAALKELDRYEKLPSASAESGIIRTYIEWLVTVPWSQSTEDRLDIKHAEAVLERDHDGLESVKERVLEYLAVQQMTNSLRGPILCLVGPPGVGKTSLAKSIAESLDRNFVRVSLGGVRDESEIRGHRRTYIGAMPGRIIQGMKRAGTINPVFLLDEIDKMSNDFRGDPSSAMLEVLDPEQNNSFSDHYIEEPYDLSNVLFIATANDLSSIPGPLRDRMEVITIAGYTEAEKQMIAKNHLAPKQLKEHGLTEEQLQFEDAALMAVVRYYTREAGVRGLERQIASICRKVTKQIVSGDKQQVVVTAEAVEEYLGKRKFRYGMAETENQVGVATGLAYTTVGGDTLQIEVSLSRGSGKLHLTGKLGDVMKESAQTALSFVRAKAESLGIDPNFHEFQDIHIHVPEGAVPKDGPSAGITIATALVSALTKRPIRREVGMTGEITLRGRVLPIGGVKEKTLSAHRAGLTTIILPIDNERDIEDIPETVREELTFKLVSLADEALEIALEGETQ</sequence>
<evidence type="ECO:0000256" key="12">
    <source>
        <dbReference type="RuleBase" id="RU000591"/>
    </source>
</evidence>
<dbReference type="Pfam" id="PF00004">
    <property type="entry name" value="AAA"/>
    <property type="match status" value="1"/>
</dbReference>
<evidence type="ECO:0000256" key="1">
    <source>
        <dbReference type="ARBA" id="ARBA00004496"/>
    </source>
</evidence>
<dbReference type="GO" id="GO:0004252">
    <property type="term" value="F:serine-type endopeptidase activity"/>
    <property type="evidence" value="ECO:0007669"/>
    <property type="project" value="UniProtKB-EC"/>
</dbReference>
<gene>
    <name evidence="9 15" type="primary">lon</name>
    <name evidence="15" type="ORF">QWY14_00930</name>
</gene>
<dbReference type="InterPro" id="IPR008269">
    <property type="entry name" value="Lon_proteolytic"/>
</dbReference>
<feature type="active site" evidence="9 11">
    <location>
        <position position="678"/>
    </location>
</feature>
<evidence type="ECO:0000256" key="7">
    <source>
        <dbReference type="ARBA" id="ARBA00022840"/>
    </source>
</evidence>
<feature type="binding site" evidence="9">
    <location>
        <begin position="355"/>
        <end position="362"/>
    </location>
    <ligand>
        <name>ATP</name>
        <dbReference type="ChEBI" id="CHEBI:30616"/>
    </ligand>
</feature>
<keyword evidence="8 9" id="KW-0346">Stress response</keyword>
<dbReference type="PIRSF" id="PIRSF001174">
    <property type="entry name" value="Lon_proteas"/>
    <property type="match status" value="1"/>
</dbReference>
<comment type="catalytic activity">
    <reaction evidence="9 10 11">
        <text>Hydrolysis of proteins in presence of ATP.</text>
        <dbReference type="EC" id="3.4.21.53"/>
    </reaction>
</comment>
<dbReference type="SUPFAM" id="SSF52540">
    <property type="entry name" value="P-loop containing nucleoside triphosphate hydrolases"/>
    <property type="match status" value="1"/>
</dbReference>
<dbReference type="PANTHER" id="PTHR10046">
    <property type="entry name" value="ATP DEPENDENT LON PROTEASE FAMILY MEMBER"/>
    <property type="match status" value="1"/>
</dbReference>
<comment type="subunit">
    <text evidence="9 10">Homohexamer. Organized in a ring with a central cavity.</text>
</comment>
<dbReference type="InterPro" id="IPR015947">
    <property type="entry name" value="PUA-like_sf"/>
</dbReference>
<dbReference type="Gene3D" id="3.30.230.10">
    <property type="match status" value="1"/>
</dbReference>
<dbReference type="HAMAP" id="MF_01973">
    <property type="entry name" value="lon_bact"/>
    <property type="match status" value="1"/>
</dbReference>
<dbReference type="InterPro" id="IPR020568">
    <property type="entry name" value="Ribosomal_Su5_D2-typ_SF"/>
</dbReference>
<keyword evidence="3 9" id="KW-0645">Protease</keyword>
<dbReference type="Gene3D" id="1.20.58.1480">
    <property type="match status" value="1"/>
</dbReference>
<keyword evidence="2 9" id="KW-0963">Cytoplasm</keyword>
<dbReference type="SUPFAM" id="SSF54211">
    <property type="entry name" value="Ribosomal protein S5 domain 2-like"/>
    <property type="match status" value="1"/>
</dbReference>
<evidence type="ECO:0000256" key="11">
    <source>
        <dbReference type="PROSITE-ProRule" id="PRU01122"/>
    </source>
</evidence>
<feature type="domain" description="Lon proteolytic" evidence="13">
    <location>
        <begin position="591"/>
        <end position="772"/>
    </location>
</feature>
<dbReference type="NCBIfam" id="TIGR00763">
    <property type="entry name" value="lon"/>
    <property type="match status" value="1"/>
</dbReference>
<feature type="active site" evidence="9 11">
    <location>
        <position position="721"/>
    </location>
</feature>
<dbReference type="InterPro" id="IPR008268">
    <property type="entry name" value="Peptidase_S16_AS"/>
</dbReference>
<dbReference type="NCBIfam" id="NF008053">
    <property type="entry name" value="PRK10787.1"/>
    <property type="match status" value="1"/>
</dbReference>
<keyword evidence="6 9" id="KW-0720">Serine protease</keyword>
<protein>
    <recommendedName>
        <fullName evidence="9 10">Lon protease</fullName>
        <ecNumber evidence="9 10">3.4.21.53</ecNumber>
    </recommendedName>
    <alternativeName>
        <fullName evidence="9">ATP-dependent protease La</fullName>
    </alternativeName>
</protein>
<dbReference type="InterPro" id="IPR004815">
    <property type="entry name" value="Lon_bac/euk-typ"/>
</dbReference>
<evidence type="ECO:0000313" key="16">
    <source>
        <dbReference type="Proteomes" id="UP001172055"/>
    </source>
</evidence>
<evidence type="ECO:0000256" key="10">
    <source>
        <dbReference type="PIRNR" id="PIRNR001174"/>
    </source>
</evidence>
<dbReference type="InterPro" id="IPR003111">
    <property type="entry name" value="Lon_prtase_N"/>
</dbReference>
<evidence type="ECO:0000259" key="14">
    <source>
        <dbReference type="PROSITE" id="PS51787"/>
    </source>
</evidence>
<dbReference type="InterPro" id="IPR027543">
    <property type="entry name" value="Lon_bac"/>
</dbReference>
<keyword evidence="5 9" id="KW-0378">Hydrolase</keyword>
<dbReference type="RefSeq" id="WP_301722348.1">
    <property type="nucleotide sequence ID" value="NZ_JAUJWV010000001.1"/>
</dbReference>
<dbReference type="PROSITE" id="PS51786">
    <property type="entry name" value="LON_PROTEOLYTIC"/>
    <property type="match status" value="1"/>
</dbReference>
<dbReference type="CDD" id="cd19500">
    <property type="entry name" value="RecA-like_Lon"/>
    <property type="match status" value="1"/>
</dbReference>
<keyword evidence="4 9" id="KW-0547">Nucleotide-binding</keyword>
<evidence type="ECO:0000256" key="3">
    <source>
        <dbReference type="ARBA" id="ARBA00022670"/>
    </source>
</evidence>
<dbReference type="InterPro" id="IPR014721">
    <property type="entry name" value="Ribsml_uS5_D2-typ_fold_subgr"/>
</dbReference>
<evidence type="ECO:0000256" key="9">
    <source>
        <dbReference type="HAMAP-Rule" id="MF_01973"/>
    </source>
</evidence>
<dbReference type="PROSITE" id="PS51787">
    <property type="entry name" value="LON_N"/>
    <property type="match status" value="1"/>
</dbReference>
<evidence type="ECO:0000256" key="2">
    <source>
        <dbReference type="ARBA" id="ARBA00022490"/>
    </source>
</evidence>
<dbReference type="SMART" id="SM00464">
    <property type="entry name" value="LON"/>
    <property type="match status" value="1"/>
</dbReference>
<dbReference type="Gene3D" id="1.10.8.60">
    <property type="match status" value="1"/>
</dbReference>
<dbReference type="InterPro" id="IPR027417">
    <property type="entry name" value="P-loop_NTPase"/>
</dbReference>
<comment type="function">
    <text evidence="9">ATP-dependent serine protease that mediates the selective degradation of mutant and abnormal proteins as well as certain short-lived regulatory proteins. Required for cellular homeostasis and for survival from DNA damage and developmental changes induced by stress. Degrades polypeptides processively to yield small peptide fragments that are 5 to 10 amino acids long. Binds to DNA in a double-stranded, site-specific manner.</text>
</comment>
<dbReference type="Proteomes" id="UP001172055">
    <property type="component" value="Unassembled WGS sequence"/>
</dbReference>
<dbReference type="PRINTS" id="PR00830">
    <property type="entry name" value="ENDOLAPTASE"/>
</dbReference>
<comment type="caution">
    <text evidence="15">The sequence shown here is derived from an EMBL/GenBank/DDBJ whole genome shotgun (WGS) entry which is preliminary data.</text>
</comment>
<dbReference type="Pfam" id="PF05362">
    <property type="entry name" value="Lon_C"/>
    <property type="match status" value="1"/>
</dbReference>
<dbReference type="Pfam" id="PF22667">
    <property type="entry name" value="Lon_lid"/>
    <property type="match status" value="1"/>
</dbReference>
<dbReference type="InterPro" id="IPR054594">
    <property type="entry name" value="Lon_lid"/>
</dbReference>
<comment type="subcellular location">
    <subcellularLocation>
        <location evidence="1 9 10">Cytoplasm</location>
    </subcellularLocation>
</comment>
<dbReference type="SMART" id="SM00382">
    <property type="entry name" value="AAA"/>
    <property type="match status" value="1"/>
</dbReference>
<feature type="domain" description="Lon N-terminal" evidence="14">
    <location>
        <begin position="10"/>
        <end position="203"/>
    </location>
</feature>